<dbReference type="SUPFAM" id="SSF53067">
    <property type="entry name" value="Actin-like ATPase domain"/>
    <property type="match status" value="2"/>
</dbReference>
<reference evidence="2" key="1">
    <citation type="submission" date="2022-06" db="EMBL/GenBank/DDBJ databases">
        <title>Gracilimonas sp. CAU 1638 isolated from sea sediment.</title>
        <authorList>
            <person name="Kim W."/>
        </authorList>
    </citation>
    <scope>NUCLEOTIDE SEQUENCE</scope>
    <source>
        <strain evidence="2">CAU 1638</strain>
    </source>
</reference>
<dbReference type="PANTHER" id="PTHR43190">
    <property type="entry name" value="N-ACETYL-D-GLUCOSAMINE KINASE"/>
    <property type="match status" value="1"/>
</dbReference>
<dbReference type="RefSeq" id="WP_255134858.1">
    <property type="nucleotide sequence ID" value="NZ_JANDBC010000002.1"/>
</dbReference>
<dbReference type="CDD" id="cd24079">
    <property type="entry name" value="ASKHA_NBD_PG1100-like"/>
    <property type="match status" value="1"/>
</dbReference>
<dbReference type="InterPro" id="IPR002731">
    <property type="entry name" value="ATPase_BadF"/>
</dbReference>
<dbReference type="Proteomes" id="UP001139125">
    <property type="component" value="Unassembled WGS sequence"/>
</dbReference>
<evidence type="ECO:0000313" key="2">
    <source>
        <dbReference type="EMBL" id="MCP9291984.1"/>
    </source>
</evidence>
<dbReference type="AlphaFoldDB" id="A0A9X2L480"/>
<evidence type="ECO:0000313" key="3">
    <source>
        <dbReference type="Proteomes" id="UP001139125"/>
    </source>
</evidence>
<evidence type="ECO:0000259" key="1">
    <source>
        <dbReference type="Pfam" id="PF01869"/>
    </source>
</evidence>
<accession>A0A9X2L480</accession>
<dbReference type="InterPro" id="IPR052519">
    <property type="entry name" value="Euk-type_GlcNAc_Kinase"/>
</dbReference>
<dbReference type="Pfam" id="PF01869">
    <property type="entry name" value="BcrAD_BadFG"/>
    <property type="match status" value="1"/>
</dbReference>
<proteinExistence type="predicted"/>
<dbReference type="PANTHER" id="PTHR43190:SF3">
    <property type="entry name" value="N-ACETYL-D-GLUCOSAMINE KINASE"/>
    <property type="match status" value="1"/>
</dbReference>
<comment type="caution">
    <text evidence="2">The sequence shown here is derived from an EMBL/GenBank/DDBJ whole genome shotgun (WGS) entry which is preliminary data.</text>
</comment>
<feature type="domain" description="ATPase BadF/BadG/BcrA/BcrD type" evidence="1">
    <location>
        <begin position="7"/>
        <end position="156"/>
    </location>
</feature>
<organism evidence="2 3">
    <name type="scientific">Gracilimonas sediminicola</name>
    <dbReference type="NCBI Taxonomy" id="2952158"/>
    <lineage>
        <taxon>Bacteria</taxon>
        <taxon>Pseudomonadati</taxon>
        <taxon>Balneolota</taxon>
        <taxon>Balneolia</taxon>
        <taxon>Balneolales</taxon>
        <taxon>Balneolaceae</taxon>
        <taxon>Gracilimonas</taxon>
    </lineage>
</organism>
<dbReference type="Gene3D" id="3.30.420.40">
    <property type="match status" value="2"/>
</dbReference>
<gene>
    <name evidence="2" type="ORF">NM125_10390</name>
</gene>
<keyword evidence="3" id="KW-1185">Reference proteome</keyword>
<sequence>MNILIADSGSTKTEWILIDDEGHKEYFHTDGLNPYFMSLEQLIHAIDEGLAQVLESKPVDKIFFYGAGCGTEKSKEVVRKGIAACFSNAEIQVDTDLLAAAKACFWDKPGVACILGTGSNSCIYDGEKIVNKIPSLGFTLGDEGSGGYFGKRILRSYYYNIMPEDLRNELEQRHDMRLDNILEMVYKKPKGNRFVASFSHLLGNFADHDFIKNIVRSGFEDFADKQLAYFGDLSGKEIGFVGSIAAIHRETLESVLSERGLNLSVIVRKPIERLVENHLKESKA</sequence>
<name>A0A9X2L480_9BACT</name>
<dbReference type="Gene3D" id="1.10.720.160">
    <property type="match status" value="1"/>
</dbReference>
<dbReference type="InterPro" id="IPR043129">
    <property type="entry name" value="ATPase_NBD"/>
</dbReference>
<dbReference type="EMBL" id="JANDBC010000002">
    <property type="protein sequence ID" value="MCP9291984.1"/>
    <property type="molecule type" value="Genomic_DNA"/>
</dbReference>
<protein>
    <recommendedName>
        <fullName evidence="1">ATPase BadF/BadG/BcrA/BcrD type domain-containing protein</fullName>
    </recommendedName>
</protein>